<proteinExistence type="predicted"/>
<protein>
    <recommendedName>
        <fullName evidence="3">DNA-directed RNA polymerase</fullName>
    </recommendedName>
</protein>
<evidence type="ECO:0008006" key="3">
    <source>
        <dbReference type="Google" id="ProtNLM"/>
    </source>
</evidence>
<organism evidence="1 2">
    <name type="scientific">Prorocentrum cordatum</name>
    <dbReference type="NCBI Taxonomy" id="2364126"/>
    <lineage>
        <taxon>Eukaryota</taxon>
        <taxon>Sar</taxon>
        <taxon>Alveolata</taxon>
        <taxon>Dinophyceae</taxon>
        <taxon>Prorocentrales</taxon>
        <taxon>Prorocentraceae</taxon>
        <taxon>Prorocentrum</taxon>
    </lineage>
</organism>
<evidence type="ECO:0000313" key="2">
    <source>
        <dbReference type="Proteomes" id="UP001189429"/>
    </source>
</evidence>
<sequence length="202" mass="21814">MMHSPRKVDGRRGTYMAQRDQHEVCDTVKLEANNSSPAASFKHVAKSNELIAGLSASGGKLEQPAWYPTCGCSTWLWRRRVAAGGARRGCAASGRQERVRRTGAVPGVSAPGIALLDERVPLLAKELLANGLDPPRGIYEKLRQSRQVLLGRLRVGTLRVVERARRATTTGEGEGTRGLLLTTAGLGHGSTRLHTCVIQKLS</sequence>
<dbReference type="Proteomes" id="UP001189429">
    <property type="component" value="Unassembled WGS sequence"/>
</dbReference>
<reference evidence="1" key="1">
    <citation type="submission" date="2023-10" db="EMBL/GenBank/DDBJ databases">
        <authorList>
            <person name="Chen Y."/>
            <person name="Shah S."/>
            <person name="Dougan E. K."/>
            <person name="Thang M."/>
            <person name="Chan C."/>
        </authorList>
    </citation>
    <scope>NUCLEOTIDE SEQUENCE [LARGE SCALE GENOMIC DNA]</scope>
</reference>
<dbReference type="EMBL" id="CAUYUJ010016164">
    <property type="protein sequence ID" value="CAK0862468.1"/>
    <property type="molecule type" value="Genomic_DNA"/>
</dbReference>
<keyword evidence="2" id="KW-1185">Reference proteome</keyword>
<accession>A0ABN9USP2</accession>
<evidence type="ECO:0000313" key="1">
    <source>
        <dbReference type="EMBL" id="CAK0862468.1"/>
    </source>
</evidence>
<name>A0ABN9USP2_9DINO</name>
<comment type="caution">
    <text evidence="1">The sequence shown here is derived from an EMBL/GenBank/DDBJ whole genome shotgun (WGS) entry which is preliminary data.</text>
</comment>
<gene>
    <name evidence="1" type="ORF">PCOR1329_LOCUS50876</name>
</gene>